<dbReference type="InterPro" id="IPR001433">
    <property type="entry name" value="OxRdtase_FAD/NAD-bd"/>
</dbReference>
<dbReference type="InterPro" id="IPR012675">
    <property type="entry name" value="Beta-grasp_dom_sf"/>
</dbReference>
<dbReference type="GO" id="GO:0051537">
    <property type="term" value="F:2 iron, 2 sulfur cluster binding"/>
    <property type="evidence" value="ECO:0007669"/>
    <property type="project" value="UniProtKB-KW"/>
</dbReference>
<dbReference type="AlphaFoldDB" id="A0A2A2T565"/>
<dbReference type="GO" id="GO:0046872">
    <property type="term" value="F:metal ion binding"/>
    <property type="evidence" value="ECO:0007669"/>
    <property type="project" value="UniProtKB-KW"/>
</dbReference>
<feature type="domain" description="2Fe-2S ferredoxin-type" evidence="7">
    <location>
        <begin position="242"/>
        <end position="327"/>
    </location>
</feature>
<gene>
    <name evidence="9" type="ORF">CLI92_07915</name>
</gene>
<protein>
    <submittedName>
        <fullName evidence="9">Oxidoreductase</fullName>
    </submittedName>
</protein>
<evidence type="ECO:0000256" key="1">
    <source>
        <dbReference type="ARBA" id="ARBA00022630"/>
    </source>
</evidence>
<accession>A0A2A2T565</accession>
<keyword evidence="1" id="KW-0285">Flavoprotein</keyword>
<evidence type="ECO:0000313" key="9">
    <source>
        <dbReference type="EMBL" id="PAX16652.1"/>
    </source>
</evidence>
<dbReference type="CDD" id="cd00207">
    <property type="entry name" value="fer2"/>
    <property type="match status" value="1"/>
</dbReference>
<feature type="domain" description="FAD-binding FR-type" evidence="8">
    <location>
        <begin position="4"/>
        <end position="111"/>
    </location>
</feature>
<dbReference type="InterPro" id="IPR017927">
    <property type="entry name" value="FAD-bd_FR_type"/>
</dbReference>
<dbReference type="Gene3D" id="2.40.30.10">
    <property type="entry name" value="Translation factors"/>
    <property type="match status" value="1"/>
</dbReference>
<dbReference type="InterPro" id="IPR001041">
    <property type="entry name" value="2Fe-2S_ferredoxin-type"/>
</dbReference>
<comment type="caution">
    <text evidence="9">The sequence shown here is derived from an EMBL/GenBank/DDBJ whole genome shotgun (WGS) entry which is preliminary data.</text>
</comment>
<evidence type="ECO:0000313" key="10">
    <source>
        <dbReference type="Proteomes" id="UP000217780"/>
    </source>
</evidence>
<keyword evidence="4" id="KW-0560">Oxidoreductase</keyword>
<dbReference type="Pfam" id="PF00175">
    <property type="entry name" value="NAD_binding_1"/>
    <property type="match status" value="1"/>
</dbReference>
<dbReference type="RefSeq" id="WP_095995857.1">
    <property type="nucleotide sequence ID" value="NZ_NTBH01000005.1"/>
</dbReference>
<evidence type="ECO:0000259" key="7">
    <source>
        <dbReference type="PROSITE" id="PS51085"/>
    </source>
</evidence>
<evidence type="ECO:0000256" key="5">
    <source>
        <dbReference type="ARBA" id="ARBA00023004"/>
    </source>
</evidence>
<keyword evidence="6" id="KW-0411">Iron-sulfur</keyword>
<reference evidence="9 10" key="1">
    <citation type="submission" date="2017-08" db="EMBL/GenBank/DDBJ databases">
        <title>WGS of Clinical strains of the CDC Group NO-1 linked to zoonotic infections in humans.</title>
        <authorList>
            <person name="Bernier A.-M."/>
            <person name="Bernard K."/>
        </authorList>
    </citation>
    <scope>NUCLEOTIDE SEQUENCE [LARGE SCALE GENOMIC DNA]</scope>
    <source>
        <strain evidence="9 10">NML91-0035</strain>
    </source>
</reference>
<dbReference type="InterPro" id="IPR039261">
    <property type="entry name" value="FNR_nucleotide-bd"/>
</dbReference>
<dbReference type="SUPFAM" id="SSF52343">
    <property type="entry name" value="Ferredoxin reductase-like, C-terminal NADP-linked domain"/>
    <property type="match status" value="1"/>
</dbReference>
<dbReference type="Gene3D" id="3.40.50.80">
    <property type="entry name" value="Nucleotide-binding domain of ferredoxin-NADP reductase (FNR) module"/>
    <property type="match status" value="1"/>
</dbReference>
<dbReference type="InterPro" id="IPR036010">
    <property type="entry name" value="2Fe-2S_ferredoxin-like_sf"/>
</dbReference>
<dbReference type="GeneID" id="93874361"/>
<dbReference type="Pfam" id="PF00111">
    <property type="entry name" value="Fer2"/>
    <property type="match status" value="1"/>
</dbReference>
<evidence type="ECO:0000256" key="6">
    <source>
        <dbReference type="ARBA" id="ARBA00023014"/>
    </source>
</evidence>
<dbReference type="EMBL" id="NTBI01000006">
    <property type="protein sequence ID" value="PAX16652.1"/>
    <property type="molecule type" value="Genomic_DNA"/>
</dbReference>
<dbReference type="Gene3D" id="3.10.20.30">
    <property type="match status" value="1"/>
</dbReference>
<dbReference type="InterPro" id="IPR017938">
    <property type="entry name" value="Riboflavin_synthase-like_b-brl"/>
</dbReference>
<dbReference type="Proteomes" id="UP000217780">
    <property type="component" value="Unassembled WGS sequence"/>
</dbReference>
<organism evidence="9 10">
    <name type="scientific">Vandammella animalimorsus</name>
    <dbReference type="NCBI Taxonomy" id="2029117"/>
    <lineage>
        <taxon>Bacteria</taxon>
        <taxon>Pseudomonadati</taxon>
        <taxon>Pseudomonadota</taxon>
        <taxon>Betaproteobacteria</taxon>
        <taxon>Burkholderiales</taxon>
        <taxon>Comamonadaceae</taxon>
        <taxon>Vandammella</taxon>
    </lineage>
</organism>
<evidence type="ECO:0000256" key="4">
    <source>
        <dbReference type="ARBA" id="ARBA00023002"/>
    </source>
</evidence>
<dbReference type="PROSITE" id="PS51384">
    <property type="entry name" value="FAD_FR"/>
    <property type="match status" value="1"/>
</dbReference>
<keyword evidence="2" id="KW-0001">2Fe-2S</keyword>
<evidence type="ECO:0000256" key="3">
    <source>
        <dbReference type="ARBA" id="ARBA00022723"/>
    </source>
</evidence>
<dbReference type="CDD" id="cd06185">
    <property type="entry name" value="PDR_like"/>
    <property type="match status" value="1"/>
</dbReference>
<dbReference type="PANTHER" id="PTHR47354:SF1">
    <property type="entry name" value="CARNITINE MONOOXYGENASE REDUCTASE SUBUNIT"/>
    <property type="match status" value="1"/>
</dbReference>
<dbReference type="InterPro" id="IPR006058">
    <property type="entry name" value="2Fe2S_fd_BS"/>
</dbReference>
<dbReference type="PANTHER" id="PTHR47354">
    <property type="entry name" value="NADH OXIDOREDUCTASE HCR"/>
    <property type="match status" value="1"/>
</dbReference>
<dbReference type="PROSITE" id="PS00197">
    <property type="entry name" value="2FE2S_FER_1"/>
    <property type="match status" value="1"/>
</dbReference>
<proteinExistence type="predicted"/>
<evidence type="ECO:0000256" key="2">
    <source>
        <dbReference type="ARBA" id="ARBA00022714"/>
    </source>
</evidence>
<dbReference type="InterPro" id="IPR050415">
    <property type="entry name" value="MRET"/>
</dbReference>
<evidence type="ECO:0000259" key="8">
    <source>
        <dbReference type="PROSITE" id="PS51384"/>
    </source>
</evidence>
<dbReference type="SUPFAM" id="SSF63380">
    <property type="entry name" value="Riboflavin synthase domain-like"/>
    <property type="match status" value="1"/>
</dbReference>
<sequence>MNTAITLQALVFAIRYEAEGIISVELRPAAPDVVFPSFTPGAHIDLHLGNGLVRSYSLCQPVSAADVRHPFYRVGILRDRGSRGGSRWVHESLRVGQILTISAPRNHFALADGAQHSVLVAGGIGVTPLLCMLRHLCAMGCSVEMIYCARNRNEAAFVEEIEGLASAHGVHVHWHFDQEVGHPPELAELLEGKGGDTHYYCCGPAPMLDAFERTCEQLGYPHTHIERFVAAELSPNAQDGAFEVYLERSGKTVQVPAGKSLLDTLLDEGIECEHSCKEGVCGSCEVRVLDGEVEHFDGILTKQEKESNQVMMICVSRAKSPKLILDL</sequence>
<dbReference type="PROSITE" id="PS51085">
    <property type="entry name" value="2FE2S_FER_2"/>
    <property type="match status" value="1"/>
</dbReference>
<dbReference type="GO" id="GO:0016491">
    <property type="term" value="F:oxidoreductase activity"/>
    <property type="evidence" value="ECO:0007669"/>
    <property type="project" value="UniProtKB-KW"/>
</dbReference>
<name>A0A2A2T565_9BURK</name>
<dbReference type="SUPFAM" id="SSF54292">
    <property type="entry name" value="2Fe-2S ferredoxin-like"/>
    <property type="match status" value="1"/>
</dbReference>
<dbReference type="PRINTS" id="PR00409">
    <property type="entry name" value="PHDIOXRDTASE"/>
</dbReference>
<keyword evidence="5" id="KW-0408">Iron</keyword>
<keyword evidence="3" id="KW-0479">Metal-binding</keyword>